<dbReference type="Proteomes" id="UP000238479">
    <property type="component" value="Chromosome 5"/>
</dbReference>
<gene>
    <name evidence="4" type="ORF">RchiOBHm_Chr5g0020211</name>
</gene>
<name>A0A2P6Q783_ROSCH</name>
<dbReference type="InterPro" id="IPR014710">
    <property type="entry name" value="RmlC-like_jellyroll"/>
</dbReference>
<dbReference type="STRING" id="74649.A0A2P6Q783"/>
<dbReference type="SUPFAM" id="SSF51206">
    <property type="entry name" value="cAMP-binding domain-like"/>
    <property type="match status" value="1"/>
</dbReference>
<keyword evidence="3" id="KW-0472">Membrane</keyword>
<dbReference type="InterPro" id="IPR018490">
    <property type="entry name" value="cNMP-bd_dom_sf"/>
</dbReference>
<feature type="transmembrane region" description="Helical" evidence="3">
    <location>
        <begin position="25"/>
        <end position="44"/>
    </location>
</feature>
<protein>
    <submittedName>
        <fullName evidence="4">Putative rmlC-like jelly roll protein</fullName>
    </submittedName>
</protein>
<keyword evidence="1" id="KW-0813">Transport</keyword>
<keyword evidence="3" id="KW-0812">Transmembrane</keyword>
<dbReference type="GO" id="GO:0034220">
    <property type="term" value="P:monoatomic ion transmembrane transport"/>
    <property type="evidence" value="ECO:0007669"/>
    <property type="project" value="UniProtKB-KW"/>
</dbReference>
<evidence type="ECO:0000313" key="5">
    <source>
        <dbReference type="Proteomes" id="UP000238479"/>
    </source>
</evidence>
<dbReference type="EMBL" id="PDCK01000043">
    <property type="protein sequence ID" value="PRQ30032.1"/>
    <property type="molecule type" value="Genomic_DNA"/>
</dbReference>
<evidence type="ECO:0000256" key="3">
    <source>
        <dbReference type="SAM" id="Phobius"/>
    </source>
</evidence>
<dbReference type="AlphaFoldDB" id="A0A2P6Q783"/>
<feature type="transmembrane region" description="Helical" evidence="3">
    <location>
        <begin position="56"/>
        <end position="74"/>
    </location>
</feature>
<dbReference type="PANTHER" id="PTHR45651:SF68">
    <property type="entry name" value="ION TRANSPORT DOMAIN-CONTAINING PROTEIN"/>
    <property type="match status" value="1"/>
</dbReference>
<keyword evidence="5" id="KW-1185">Reference proteome</keyword>
<feature type="transmembrane region" description="Helical" evidence="3">
    <location>
        <begin position="86"/>
        <end position="112"/>
    </location>
</feature>
<dbReference type="Gene3D" id="2.60.120.10">
    <property type="entry name" value="Jelly Rolls"/>
    <property type="match status" value="1"/>
</dbReference>
<evidence type="ECO:0000256" key="1">
    <source>
        <dbReference type="ARBA" id="ARBA00023286"/>
    </source>
</evidence>
<keyword evidence="2" id="KW-0407">Ion channel</keyword>
<evidence type="ECO:0000256" key="2">
    <source>
        <dbReference type="ARBA" id="ARBA00023303"/>
    </source>
</evidence>
<keyword evidence="1" id="KW-1071">Ligand-gated ion channel</keyword>
<keyword evidence="1" id="KW-0406">Ion transport</keyword>
<sequence length="407" mass="46017">MGLRGGGDTDLHPTLRGSSHFPHPFHHIQSSFFFTIIPTFPLFLPNFQSLYSSFRSLYLFPVINAILSDFSLSQQSQAFACDAGSFAPYFLFSFSLVPLLSGNLAVLVALFFGYRVWFAGISCVCGWDLFWCSFQVIADSAAPVRGGLHCVDLDTIASASPLPPGLVFFGLCCAYMQFSKSKEMDEEELTRRMKEKEDAIRLYLTPRNGLPEDITKQIMANIKHDILKKKLDTVVDMDLLLSLVPWNIEISIKQHVGMNAVKNVRVLQGMDVRVLEKICEYLKPVTYPDGHKFQTKDAIDSMLFITEGEIISTILPCQEKLDCFGEQLLWWVSPSISCTNLDHPKPTQNVQCHGKVEAFALLAKDLKSVVTEFRRQWNWGLYRCDTGSPDLPRPRDMTNEVLKEFTT</sequence>
<comment type="caution">
    <text evidence="4">The sequence shown here is derived from an EMBL/GenBank/DDBJ whole genome shotgun (WGS) entry which is preliminary data.</text>
</comment>
<dbReference type="Gramene" id="PRQ30032">
    <property type="protein sequence ID" value="PRQ30032"/>
    <property type="gene ID" value="RchiOBHm_Chr5g0020211"/>
</dbReference>
<organism evidence="4 5">
    <name type="scientific">Rosa chinensis</name>
    <name type="common">China rose</name>
    <dbReference type="NCBI Taxonomy" id="74649"/>
    <lineage>
        <taxon>Eukaryota</taxon>
        <taxon>Viridiplantae</taxon>
        <taxon>Streptophyta</taxon>
        <taxon>Embryophyta</taxon>
        <taxon>Tracheophyta</taxon>
        <taxon>Spermatophyta</taxon>
        <taxon>Magnoliopsida</taxon>
        <taxon>eudicotyledons</taxon>
        <taxon>Gunneridae</taxon>
        <taxon>Pentapetalae</taxon>
        <taxon>rosids</taxon>
        <taxon>fabids</taxon>
        <taxon>Rosales</taxon>
        <taxon>Rosaceae</taxon>
        <taxon>Rosoideae</taxon>
        <taxon>Rosoideae incertae sedis</taxon>
        <taxon>Rosa</taxon>
    </lineage>
</organism>
<reference evidence="4 5" key="1">
    <citation type="journal article" date="2018" name="Nat. Genet.">
        <title>The Rosa genome provides new insights in the design of modern roses.</title>
        <authorList>
            <person name="Bendahmane M."/>
        </authorList>
    </citation>
    <scope>NUCLEOTIDE SEQUENCE [LARGE SCALE GENOMIC DNA]</scope>
    <source>
        <strain evidence="5">cv. Old Blush</strain>
    </source>
</reference>
<keyword evidence="3" id="KW-1133">Transmembrane helix</keyword>
<proteinExistence type="predicted"/>
<evidence type="ECO:0000313" key="4">
    <source>
        <dbReference type="EMBL" id="PRQ30032.1"/>
    </source>
</evidence>
<dbReference type="PANTHER" id="PTHR45651">
    <property type="entry name" value="CYCLIC NUCLEOTIDE-GATED ION CHANNEL 15-RELATED-RELATED"/>
    <property type="match status" value="1"/>
</dbReference>
<accession>A0A2P6Q783</accession>
<dbReference type="GO" id="GO:0016020">
    <property type="term" value="C:membrane"/>
    <property type="evidence" value="ECO:0007669"/>
    <property type="project" value="UniProtKB-SubCell"/>
</dbReference>